<dbReference type="PANTHER" id="PTHR36842:SF1">
    <property type="entry name" value="PROTEIN TOLB"/>
    <property type="match status" value="1"/>
</dbReference>
<name>A0A1M6CVX6_9FLAO</name>
<dbReference type="PANTHER" id="PTHR36842">
    <property type="entry name" value="PROTEIN TOLB HOMOLOG"/>
    <property type="match status" value="1"/>
</dbReference>
<dbReference type="Gene3D" id="2.120.10.30">
    <property type="entry name" value="TolB, C-terminal domain"/>
    <property type="match status" value="2"/>
</dbReference>
<reference evidence="4" key="1">
    <citation type="submission" date="2016-11" db="EMBL/GenBank/DDBJ databases">
        <authorList>
            <person name="Varghese N."/>
            <person name="Submissions S."/>
        </authorList>
    </citation>
    <scope>NUCLEOTIDE SEQUENCE [LARGE SCALE GENOMIC DNA]</scope>
    <source>
        <strain evidence="4">DSM 22623</strain>
    </source>
</reference>
<evidence type="ECO:0000256" key="2">
    <source>
        <dbReference type="SAM" id="SignalP"/>
    </source>
</evidence>
<gene>
    <name evidence="3" type="ORF">SAMN04488508_102309</name>
</gene>
<dbReference type="Pfam" id="PF07676">
    <property type="entry name" value="PD40"/>
    <property type="match status" value="1"/>
</dbReference>
<dbReference type="InterPro" id="IPR011659">
    <property type="entry name" value="WD40"/>
</dbReference>
<evidence type="ECO:0000313" key="3">
    <source>
        <dbReference type="EMBL" id="SHI65167.1"/>
    </source>
</evidence>
<sequence length="304" mass="34134">MKRNIITLFLISHCLFSYAQSKIIFSKSAGGLNTGGTLDLMLYNPVDNTTKLLMKGTVNRRGEYNAVTSPDTKNIIFNTYKFSGWKLGIGDFDGKTITNISKLTSRSNYEYNAKYAPDGSKIVYQEYNWARGTADIYIADRTGKNAKHFFTTKISDQNLAWTKDGKSIILTYVENEKLRVYLKSLDQKTFKKLSQHNANDFAVSTSKAENKIAFLSDKTGKIDLFVMDLDTGSIKNLTLNLKSADADVNSIWAYKTSWSPDGKQIVFNAMVGGDLELFIINKDGSNLSQITNNNDTEITPFWTN</sequence>
<comment type="similarity">
    <text evidence="1">Belongs to the TolB family.</text>
</comment>
<dbReference type="EMBL" id="FQYP01000002">
    <property type="protein sequence ID" value="SHI65167.1"/>
    <property type="molecule type" value="Genomic_DNA"/>
</dbReference>
<dbReference type="AlphaFoldDB" id="A0A1M6CVX6"/>
<dbReference type="Proteomes" id="UP000184432">
    <property type="component" value="Unassembled WGS sequence"/>
</dbReference>
<dbReference type="RefSeq" id="WP_073314999.1">
    <property type="nucleotide sequence ID" value="NZ_FQYP01000002.1"/>
</dbReference>
<evidence type="ECO:0000256" key="1">
    <source>
        <dbReference type="ARBA" id="ARBA00009820"/>
    </source>
</evidence>
<evidence type="ECO:0000313" key="4">
    <source>
        <dbReference type="Proteomes" id="UP000184432"/>
    </source>
</evidence>
<feature type="signal peptide" evidence="2">
    <location>
        <begin position="1"/>
        <end position="19"/>
    </location>
</feature>
<feature type="chain" id="PRO_5012703055" evidence="2">
    <location>
        <begin position="20"/>
        <end position="304"/>
    </location>
</feature>
<dbReference type="STRING" id="570521.SAMN04488508_102309"/>
<keyword evidence="4" id="KW-1185">Reference proteome</keyword>
<organism evidence="3 4">
    <name type="scientific">Aquimarina spongiae</name>
    <dbReference type="NCBI Taxonomy" id="570521"/>
    <lineage>
        <taxon>Bacteria</taxon>
        <taxon>Pseudomonadati</taxon>
        <taxon>Bacteroidota</taxon>
        <taxon>Flavobacteriia</taxon>
        <taxon>Flavobacteriales</taxon>
        <taxon>Flavobacteriaceae</taxon>
        <taxon>Aquimarina</taxon>
    </lineage>
</organism>
<dbReference type="SUPFAM" id="SSF69304">
    <property type="entry name" value="Tricorn protease N-terminal domain"/>
    <property type="match status" value="1"/>
</dbReference>
<protein>
    <submittedName>
        <fullName evidence="3">WD40-like Beta Propeller Repeat</fullName>
    </submittedName>
</protein>
<dbReference type="OrthoDB" id="9815657at2"/>
<keyword evidence="2" id="KW-0732">Signal</keyword>
<accession>A0A1M6CVX6</accession>
<proteinExistence type="inferred from homology"/>
<dbReference type="InterPro" id="IPR011042">
    <property type="entry name" value="6-blade_b-propeller_TolB-like"/>
</dbReference>